<dbReference type="Pfam" id="PF13715">
    <property type="entry name" value="CarbopepD_reg_2"/>
    <property type="match status" value="1"/>
</dbReference>
<gene>
    <name evidence="1" type="ORF">ACFSTG_06840</name>
</gene>
<dbReference type="EMBL" id="JBHULT010000006">
    <property type="protein sequence ID" value="MFD2517604.1"/>
    <property type="molecule type" value="Genomic_DNA"/>
</dbReference>
<dbReference type="InterPro" id="IPR052036">
    <property type="entry name" value="Hydrolase/PRTase-associated"/>
</dbReference>
<dbReference type="InterPro" id="IPR007815">
    <property type="entry name" value="Emycin_Estase"/>
</dbReference>
<sequence>MTRNLFLLFTFLSFQLLQSQEIKTHSLLPPESQDHSDLHFLKEELEGKQLVMLGELTHMYGNIFEMKTRVIEYLHKELGYITIAMESSMYDLWLMNSEHVEFDPEAFNEAVFNVWSNTSEFQRLVNYIEQNDLKVVGFDSQIINNVPEFIDGFFEYCGEQNIGIKLDEDDMGIAMEEVLDEVEYSGDDITFKAFEKELKRIIKEMQELEETESNYYWLQCTKGMLASSRDAFYSKEIPYKSEMANKNHNFRDEQMADNLLTYLARNPDEKVVAWADNIHVVNDMSSVKDPVLREFAPMGSHIKKAMGDKVYSLATIHANDSLLENTTWHQTPVLKGSFEDRLAAIGEPYLFISSSQEALREPQQHRLLNFQYFSEARMDQLHDGYIFLRKATIPKKEAFEIIVSEEKEFPEVSEKLSAEESAASGIQGLIVDSETKQPIPFVNINLKEQGIYRISDKEGRFQLKIPQATSTGIQASITALGYESKEIPVNDLNGTITLVPAFEQLNEVVLNGFGTTPKKVMKRVIKEIEKNHPTDPFNYKKYGQVVLFLNDTLLRDIEFVTKEYYQGYRQKYFPEQKLEQVKWNHRSNSAKSPEYSTRMDIFRGNPIQFSSLLHKRKYKKFDLEFITSGKPENEGLYVIKFSTDKTRFGFTNYWFPSTYSGEIYINKKDFAVVKMMEKWESTLPEEKMEDYKYWHGEYTGDLKWTQDRVITYSQQSDGKYYASSFFERNYHDKFDMQGEFRNSIYEKNFLLYDYRFENLEVLVREDWKKNAALDRVEYDEQFWSSFEKEKNLLP</sequence>
<reference evidence="2" key="1">
    <citation type="journal article" date="2019" name="Int. J. Syst. Evol. Microbiol.">
        <title>The Global Catalogue of Microorganisms (GCM) 10K type strain sequencing project: providing services to taxonomists for standard genome sequencing and annotation.</title>
        <authorList>
            <consortium name="The Broad Institute Genomics Platform"/>
            <consortium name="The Broad Institute Genome Sequencing Center for Infectious Disease"/>
            <person name="Wu L."/>
            <person name="Ma J."/>
        </authorList>
    </citation>
    <scope>NUCLEOTIDE SEQUENCE [LARGE SCALE GENOMIC DNA]</scope>
    <source>
        <strain evidence="2">KCTC 42585</strain>
    </source>
</reference>
<dbReference type="PANTHER" id="PTHR31299">
    <property type="entry name" value="ESTERASE, PUTATIVE (AFU_ORTHOLOGUE AFUA_1G05850)-RELATED"/>
    <property type="match status" value="1"/>
</dbReference>
<comment type="caution">
    <text evidence="1">The sequence shown here is derived from an EMBL/GenBank/DDBJ whole genome shotgun (WGS) entry which is preliminary data.</text>
</comment>
<name>A0ABW5IV93_9FLAO</name>
<dbReference type="SUPFAM" id="SSF159501">
    <property type="entry name" value="EreA/ChaN-like"/>
    <property type="match status" value="1"/>
</dbReference>
<organism evidence="1 2">
    <name type="scientific">Salinimicrobium flavum</name>
    <dbReference type="NCBI Taxonomy" id="1737065"/>
    <lineage>
        <taxon>Bacteria</taxon>
        <taxon>Pseudomonadati</taxon>
        <taxon>Bacteroidota</taxon>
        <taxon>Flavobacteriia</taxon>
        <taxon>Flavobacteriales</taxon>
        <taxon>Flavobacteriaceae</taxon>
        <taxon>Salinimicrobium</taxon>
    </lineage>
</organism>
<dbReference type="RefSeq" id="WP_380750082.1">
    <property type="nucleotide sequence ID" value="NZ_JBHULT010000006.1"/>
</dbReference>
<dbReference type="Gene3D" id="2.60.40.1120">
    <property type="entry name" value="Carboxypeptidase-like, regulatory domain"/>
    <property type="match status" value="1"/>
</dbReference>
<dbReference type="SUPFAM" id="SSF49464">
    <property type="entry name" value="Carboxypeptidase regulatory domain-like"/>
    <property type="match status" value="1"/>
</dbReference>
<accession>A0ABW5IV93</accession>
<dbReference type="PANTHER" id="PTHR31299:SF0">
    <property type="entry name" value="ESTERASE, PUTATIVE (AFU_ORTHOLOGUE AFUA_1G05850)-RELATED"/>
    <property type="match status" value="1"/>
</dbReference>
<dbReference type="CDD" id="cd14728">
    <property type="entry name" value="Ere-like"/>
    <property type="match status" value="1"/>
</dbReference>
<dbReference type="Gene3D" id="3.40.1660.10">
    <property type="entry name" value="EreA-like (biosynthetic domain)"/>
    <property type="match status" value="2"/>
</dbReference>
<protein>
    <submittedName>
        <fullName evidence="1">Erythromycin esterase family protein</fullName>
    </submittedName>
</protein>
<keyword evidence="2" id="KW-1185">Reference proteome</keyword>
<dbReference type="Proteomes" id="UP001597468">
    <property type="component" value="Unassembled WGS sequence"/>
</dbReference>
<evidence type="ECO:0000313" key="1">
    <source>
        <dbReference type="EMBL" id="MFD2517604.1"/>
    </source>
</evidence>
<proteinExistence type="predicted"/>
<dbReference type="InterPro" id="IPR008969">
    <property type="entry name" value="CarboxyPept-like_regulatory"/>
</dbReference>
<evidence type="ECO:0000313" key="2">
    <source>
        <dbReference type="Proteomes" id="UP001597468"/>
    </source>
</evidence>
<dbReference type="Pfam" id="PF05139">
    <property type="entry name" value="Erythro_esteras"/>
    <property type="match status" value="1"/>
</dbReference>